<dbReference type="OrthoDB" id="438641at2759"/>
<organism evidence="1 2">
    <name type="scientific">Dactylonectria estremocensis</name>
    <dbReference type="NCBI Taxonomy" id="1079267"/>
    <lineage>
        <taxon>Eukaryota</taxon>
        <taxon>Fungi</taxon>
        <taxon>Dikarya</taxon>
        <taxon>Ascomycota</taxon>
        <taxon>Pezizomycotina</taxon>
        <taxon>Sordariomycetes</taxon>
        <taxon>Hypocreomycetidae</taxon>
        <taxon>Hypocreales</taxon>
        <taxon>Nectriaceae</taxon>
        <taxon>Dactylonectria</taxon>
    </lineage>
</organism>
<keyword evidence="2" id="KW-1185">Reference proteome</keyword>
<protein>
    <recommendedName>
        <fullName evidence="3">SET domain-containing protein</fullName>
    </recommendedName>
</protein>
<gene>
    <name evidence="1" type="ORF">B0J13DRAFT_613187</name>
</gene>
<dbReference type="SUPFAM" id="SSF82199">
    <property type="entry name" value="SET domain"/>
    <property type="match status" value="1"/>
</dbReference>
<dbReference type="EMBL" id="JAGMUU010000033">
    <property type="protein sequence ID" value="KAH7118065.1"/>
    <property type="molecule type" value="Genomic_DNA"/>
</dbReference>
<dbReference type="Proteomes" id="UP000717696">
    <property type="component" value="Unassembled WGS sequence"/>
</dbReference>
<proteinExistence type="predicted"/>
<evidence type="ECO:0000313" key="1">
    <source>
        <dbReference type="EMBL" id="KAH7118065.1"/>
    </source>
</evidence>
<evidence type="ECO:0000313" key="2">
    <source>
        <dbReference type="Proteomes" id="UP000717696"/>
    </source>
</evidence>
<name>A0A9P9DCR0_9HYPO</name>
<reference evidence="1" key="1">
    <citation type="journal article" date="2021" name="Nat. Commun.">
        <title>Genetic determinants of endophytism in the Arabidopsis root mycobiome.</title>
        <authorList>
            <person name="Mesny F."/>
            <person name="Miyauchi S."/>
            <person name="Thiergart T."/>
            <person name="Pickel B."/>
            <person name="Atanasova L."/>
            <person name="Karlsson M."/>
            <person name="Huettel B."/>
            <person name="Barry K.W."/>
            <person name="Haridas S."/>
            <person name="Chen C."/>
            <person name="Bauer D."/>
            <person name="Andreopoulos W."/>
            <person name="Pangilinan J."/>
            <person name="LaButti K."/>
            <person name="Riley R."/>
            <person name="Lipzen A."/>
            <person name="Clum A."/>
            <person name="Drula E."/>
            <person name="Henrissat B."/>
            <person name="Kohler A."/>
            <person name="Grigoriev I.V."/>
            <person name="Martin F.M."/>
            <person name="Hacquard S."/>
        </authorList>
    </citation>
    <scope>NUCLEOTIDE SEQUENCE</scope>
    <source>
        <strain evidence="1">MPI-CAGE-AT-0021</strain>
    </source>
</reference>
<dbReference type="AlphaFoldDB" id="A0A9P9DCR0"/>
<sequence>MAKPESNAKPSNRMARPGIRFDRFDRCLTLDTRLLSATNDLSLDADGNGAVTEGKPIAATFRCPAMHHLTSPGKGWGVFATKRINQGALILREKPLFVIWKTQEEIAEQDV</sequence>
<accession>A0A9P9DCR0</accession>
<evidence type="ECO:0008006" key="3">
    <source>
        <dbReference type="Google" id="ProtNLM"/>
    </source>
</evidence>
<dbReference type="InterPro" id="IPR046341">
    <property type="entry name" value="SET_dom_sf"/>
</dbReference>
<comment type="caution">
    <text evidence="1">The sequence shown here is derived from an EMBL/GenBank/DDBJ whole genome shotgun (WGS) entry which is preliminary data.</text>
</comment>